<dbReference type="SUPFAM" id="SSF54928">
    <property type="entry name" value="RNA-binding domain, RBD"/>
    <property type="match status" value="1"/>
</dbReference>
<dbReference type="SMART" id="SM00582">
    <property type="entry name" value="RPR"/>
    <property type="match status" value="1"/>
</dbReference>
<dbReference type="AlphaFoldDB" id="A0A7S1FRS8"/>
<feature type="compositionally biased region" description="Low complexity" evidence="3">
    <location>
        <begin position="38"/>
        <end position="59"/>
    </location>
</feature>
<feature type="region of interest" description="Disordered" evidence="3">
    <location>
        <begin position="648"/>
        <end position="722"/>
    </location>
</feature>
<dbReference type="InterPro" id="IPR006569">
    <property type="entry name" value="CID_dom"/>
</dbReference>
<dbReference type="InterPro" id="IPR012677">
    <property type="entry name" value="Nucleotide-bd_a/b_plait_sf"/>
</dbReference>
<dbReference type="Pfam" id="PF00076">
    <property type="entry name" value="RRM_1"/>
    <property type="match status" value="1"/>
</dbReference>
<feature type="domain" description="SURP motif" evidence="5">
    <location>
        <begin position="349"/>
        <end position="393"/>
    </location>
</feature>
<evidence type="ECO:0000313" key="7">
    <source>
        <dbReference type="EMBL" id="CAD8886043.1"/>
    </source>
</evidence>
<gene>
    <name evidence="7" type="ORF">CHYS00102_LOCUS13241</name>
</gene>
<evidence type="ECO:0000256" key="3">
    <source>
        <dbReference type="SAM" id="MobiDB-lite"/>
    </source>
</evidence>
<dbReference type="PROSITE" id="PS50102">
    <property type="entry name" value="RRM"/>
    <property type="match status" value="1"/>
</dbReference>
<dbReference type="SUPFAM" id="SSF109905">
    <property type="entry name" value="Surp module (SWAP domain)"/>
    <property type="match status" value="1"/>
</dbReference>
<dbReference type="InterPro" id="IPR000061">
    <property type="entry name" value="Surp"/>
</dbReference>
<evidence type="ECO:0000259" key="6">
    <source>
        <dbReference type="PROSITE" id="PS51391"/>
    </source>
</evidence>
<evidence type="ECO:0000256" key="1">
    <source>
        <dbReference type="ARBA" id="ARBA00022884"/>
    </source>
</evidence>
<name>A0A7S1FRS8_9STRA</name>
<dbReference type="PROSITE" id="PS51391">
    <property type="entry name" value="CID"/>
    <property type="match status" value="1"/>
</dbReference>
<evidence type="ECO:0000259" key="4">
    <source>
        <dbReference type="PROSITE" id="PS50102"/>
    </source>
</evidence>
<feature type="region of interest" description="Disordered" evidence="3">
    <location>
        <begin position="91"/>
        <end position="115"/>
    </location>
</feature>
<keyword evidence="1 2" id="KW-0694">RNA-binding</keyword>
<dbReference type="Gene3D" id="3.30.70.330">
    <property type="match status" value="1"/>
</dbReference>
<dbReference type="PANTHER" id="PTHR23140:SF0">
    <property type="entry name" value="U2 SNRNP-ASSOCIATED SURP MOTIF-CONTAINING PROTEIN"/>
    <property type="match status" value="1"/>
</dbReference>
<dbReference type="InterPro" id="IPR035979">
    <property type="entry name" value="RBD_domain_sf"/>
</dbReference>
<dbReference type="InterPro" id="IPR008942">
    <property type="entry name" value="ENTH_VHS"/>
</dbReference>
<sequence length="722" mass="79076">MLAARASAKKKKGSASLATSLTVPPKKTMKRSRPPPTGFGVEDGSSDGSSDVSDGDSNGAFRGSRVSSAVLADPAARRRAEMDALLRELEASRARNPLNPEPSPYEPGDAPGSMDDGDPTTTNLFVGNLDPTTTEEDLSDVFRTVGDLYSVKIMWPRTAEERARNRNTGFVCFMNRDDAAEALEGLDDTDPFRVGRRIVVRWGKNVKKKVQRGTGGVAVAPIRKKLKKNSLLAHHKNKAPQNLKQVHDSDLNVHHKTAVPTFPKPMESKAAAATPTPLTLSTFTTVPTPTTAAPTPATFTPAAPTTLPGTATLTTTALSAPPCPSYDPKKDAATSIRVILPPDARRRGLIDAVARYVARDGTHLEARLLDREMHSSAFFFLHPGPLHPDNTTPPDILAERIYYRWRVYANCQSDHANVWHARPFQMFRGGRWWLPPPLDAAAAEDESRTLARREDEILARQEERRRIAGQRRTQFATGRQLEQAKWSSCPAGSEDLRPDLRRELREMLDELTVRRSDIAACMAFCFDHSGSAGQIAEMLREAATDEETGADARIARLFLLSDVLFNSQQPGVRNAFCYRDAVERMAPAVFAGLGEWGRSKGRLTANKLEGTAQAVLDAWGEWGVYNQGFLDELLARFEGREVVSKEKEKVATGNTDEVDVDGVSLDDGDDVDGEPLDMEDVDGEPFDEDDVDGEPLEDGDVDGEPMVEDDDVDAVPLDANLL</sequence>
<dbReference type="SMART" id="SM00648">
    <property type="entry name" value="SWAP"/>
    <property type="match status" value="1"/>
</dbReference>
<feature type="compositionally biased region" description="Acidic residues" evidence="3">
    <location>
        <begin position="656"/>
        <end position="713"/>
    </location>
</feature>
<dbReference type="EMBL" id="HBFR01018217">
    <property type="protein sequence ID" value="CAD8886043.1"/>
    <property type="molecule type" value="Transcribed_RNA"/>
</dbReference>
<reference evidence="7" key="1">
    <citation type="submission" date="2021-01" db="EMBL/GenBank/DDBJ databases">
        <authorList>
            <person name="Corre E."/>
            <person name="Pelletier E."/>
            <person name="Niang G."/>
            <person name="Scheremetjew M."/>
            <person name="Finn R."/>
            <person name="Kale V."/>
            <person name="Holt S."/>
            <person name="Cochrane G."/>
            <person name="Meng A."/>
            <person name="Brown T."/>
            <person name="Cohen L."/>
        </authorList>
    </citation>
    <scope>NUCLEOTIDE SEQUENCE</scope>
    <source>
        <strain evidence="7">308</strain>
    </source>
</reference>
<dbReference type="InterPro" id="IPR051485">
    <property type="entry name" value="SR-CTD_assoc_factor"/>
</dbReference>
<feature type="domain" description="RRM" evidence="4">
    <location>
        <begin position="122"/>
        <end position="205"/>
    </location>
</feature>
<dbReference type="GO" id="GO:0005634">
    <property type="term" value="C:nucleus"/>
    <property type="evidence" value="ECO:0007669"/>
    <property type="project" value="TreeGrafter"/>
</dbReference>
<dbReference type="Pfam" id="PF01805">
    <property type="entry name" value="Surp"/>
    <property type="match status" value="1"/>
</dbReference>
<proteinExistence type="predicted"/>
<feature type="domain" description="CID" evidence="6">
    <location>
        <begin position="496"/>
        <end position="641"/>
    </location>
</feature>
<dbReference type="InterPro" id="IPR000504">
    <property type="entry name" value="RRM_dom"/>
</dbReference>
<dbReference type="SMART" id="SM00360">
    <property type="entry name" value="RRM"/>
    <property type="match status" value="1"/>
</dbReference>
<dbReference type="PROSITE" id="PS50128">
    <property type="entry name" value="SURP"/>
    <property type="match status" value="1"/>
</dbReference>
<dbReference type="PANTHER" id="PTHR23140">
    <property type="entry name" value="RNA PROCESSING PROTEIN LD23810P"/>
    <property type="match status" value="1"/>
</dbReference>
<dbReference type="InterPro" id="IPR035967">
    <property type="entry name" value="SWAP/Surp_sf"/>
</dbReference>
<evidence type="ECO:0000256" key="2">
    <source>
        <dbReference type="PROSITE-ProRule" id="PRU00176"/>
    </source>
</evidence>
<dbReference type="GO" id="GO:0003723">
    <property type="term" value="F:RNA binding"/>
    <property type="evidence" value="ECO:0007669"/>
    <property type="project" value="UniProtKB-UniRule"/>
</dbReference>
<organism evidence="7">
    <name type="scientific">Corethron hystrix</name>
    <dbReference type="NCBI Taxonomy" id="216773"/>
    <lineage>
        <taxon>Eukaryota</taxon>
        <taxon>Sar</taxon>
        <taxon>Stramenopiles</taxon>
        <taxon>Ochrophyta</taxon>
        <taxon>Bacillariophyta</taxon>
        <taxon>Coscinodiscophyceae</taxon>
        <taxon>Corethrophycidae</taxon>
        <taxon>Corethrales</taxon>
        <taxon>Corethraceae</taxon>
        <taxon>Corethron</taxon>
    </lineage>
</organism>
<feature type="region of interest" description="Disordered" evidence="3">
    <location>
        <begin position="1"/>
        <end position="76"/>
    </location>
</feature>
<evidence type="ECO:0008006" key="8">
    <source>
        <dbReference type="Google" id="ProtNLM"/>
    </source>
</evidence>
<dbReference type="GO" id="GO:0006396">
    <property type="term" value="P:RNA processing"/>
    <property type="evidence" value="ECO:0007669"/>
    <property type="project" value="InterPro"/>
</dbReference>
<accession>A0A7S1FRS8</accession>
<dbReference type="Gene3D" id="1.10.10.790">
    <property type="entry name" value="Surp module"/>
    <property type="match status" value="1"/>
</dbReference>
<evidence type="ECO:0000259" key="5">
    <source>
        <dbReference type="PROSITE" id="PS50128"/>
    </source>
</evidence>
<dbReference type="Gene3D" id="1.25.40.90">
    <property type="match status" value="1"/>
</dbReference>
<protein>
    <recommendedName>
        <fullName evidence="8">RRM domain-containing protein</fullName>
    </recommendedName>
</protein>